<keyword evidence="5" id="KW-0777">Teichoic acid biosynthesis</keyword>
<sequence length="439" mass="51650">MIKKLFGIFEKQMVEEKFLQWIFRTINNLIISILTLVFRLISSVINIVFKVIIKILSYPDKALAVLARHHLAKKTPVENKVMFLTFQGDYTCNPKYIAEELLRQNSDYQLVWDVKTAYPTSDYPMGLKFVRHNTYEFYKELASAKVIIENTNIVERLYAYKKKEQFLLQTWHGSLGIKRLDGDVVMGFRWKQLAKRCQKTVDYLLSNSNFETEVFRTAYWKDVPSILVGHARNDIFFIKDKEKVARINKKVHRFLNIDEDTHIFLFAPTHRDDVDESYQPLNYEMIKEALEERFGGKWQIVIRLHNRLKKESRSWLNLLPSYVSDATFYEDMQELLLCTDVGLTDYSSWIFDFVLSGKPGFIIELNLEDYENARGFYYPIDTTPFPIAMNSEELAANIRKFDAEKYEKDKDVFLAARGCMEDGHASERIVEKINELMAK</sequence>
<dbReference type="GO" id="GO:0019350">
    <property type="term" value="P:teichoic acid biosynthetic process"/>
    <property type="evidence" value="ECO:0007669"/>
    <property type="project" value="UniProtKB-KW"/>
</dbReference>
<name>A0A844KKN0_9FIRM</name>
<evidence type="ECO:0000256" key="6">
    <source>
        <dbReference type="ARBA" id="ARBA00023136"/>
    </source>
</evidence>
<keyword evidence="7" id="KW-1133">Transmembrane helix</keyword>
<evidence type="ECO:0000256" key="2">
    <source>
        <dbReference type="ARBA" id="ARBA00010488"/>
    </source>
</evidence>
<evidence type="ECO:0000313" key="9">
    <source>
        <dbReference type="Proteomes" id="UP000446657"/>
    </source>
</evidence>
<keyword evidence="6 7" id="KW-0472">Membrane</keyword>
<accession>A0A844KKN0</accession>
<reference evidence="8 9" key="1">
    <citation type="journal article" date="2019" name="Nat. Med.">
        <title>A library of human gut bacterial isolates paired with longitudinal multiomics data enables mechanistic microbiome research.</title>
        <authorList>
            <person name="Poyet M."/>
            <person name="Groussin M."/>
            <person name="Gibbons S.M."/>
            <person name="Avila-Pacheco J."/>
            <person name="Jiang X."/>
            <person name="Kearney S.M."/>
            <person name="Perrotta A.R."/>
            <person name="Berdy B."/>
            <person name="Zhao S."/>
            <person name="Lieberman T.D."/>
            <person name="Swanson P.K."/>
            <person name="Smith M."/>
            <person name="Roesemann S."/>
            <person name="Alexander J.E."/>
            <person name="Rich S.A."/>
            <person name="Livny J."/>
            <person name="Vlamakis H."/>
            <person name="Clish C."/>
            <person name="Bullock K."/>
            <person name="Deik A."/>
            <person name="Scott J."/>
            <person name="Pierce K.A."/>
            <person name="Xavier R.J."/>
            <person name="Alm E.J."/>
        </authorList>
    </citation>
    <scope>NUCLEOTIDE SEQUENCE [LARGE SCALE GENOMIC DNA]</scope>
    <source>
        <strain evidence="8 9">BIOML-A1</strain>
    </source>
</reference>
<dbReference type="PANTHER" id="PTHR37316:SF3">
    <property type="entry name" value="TEICHOIC ACID GLYCEROL-PHOSPHATE TRANSFERASE"/>
    <property type="match status" value="1"/>
</dbReference>
<evidence type="ECO:0000256" key="7">
    <source>
        <dbReference type="SAM" id="Phobius"/>
    </source>
</evidence>
<protein>
    <submittedName>
        <fullName evidence="8">CDP-glycerol--glycerophosphate glycerophosphotransferase</fullName>
    </submittedName>
</protein>
<dbReference type="Gene3D" id="3.40.50.12580">
    <property type="match status" value="1"/>
</dbReference>
<dbReference type="GO" id="GO:0005886">
    <property type="term" value="C:plasma membrane"/>
    <property type="evidence" value="ECO:0007669"/>
    <property type="project" value="UniProtKB-SubCell"/>
</dbReference>
<dbReference type="AlphaFoldDB" id="A0A844KKN0"/>
<dbReference type="GO" id="GO:0047355">
    <property type="term" value="F:CDP-glycerol glycerophosphotransferase activity"/>
    <property type="evidence" value="ECO:0007669"/>
    <property type="project" value="InterPro"/>
</dbReference>
<comment type="subcellular location">
    <subcellularLocation>
        <location evidence="1">Cell membrane</location>
        <topology evidence="1">Peripheral membrane protein</topology>
    </subcellularLocation>
</comment>
<comment type="caution">
    <text evidence="8">The sequence shown here is derived from an EMBL/GenBank/DDBJ whole genome shotgun (WGS) entry which is preliminary data.</text>
</comment>
<dbReference type="EMBL" id="WNAL01000002">
    <property type="protein sequence ID" value="MTR80433.1"/>
    <property type="molecule type" value="Genomic_DNA"/>
</dbReference>
<dbReference type="Proteomes" id="UP000446657">
    <property type="component" value="Unassembled WGS sequence"/>
</dbReference>
<keyword evidence="3" id="KW-1003">Cell membrane</keyword>
<dbReference type="InterPro" id="IPR043149">
    <property type="entry name" value="TagF_N"/>
</dbReference>
<dbReference type="InterPro" id="IPR051612">
    <property type="entry name" value="Teichoic_Acid_Biosynth"/>
</dbReference>
<evidence type="ECO:0000256" key="4">
    <source>
        <dbReference type="ARBA" id="ARBA00022679"/>
    </source>
</evidence>
<evidence type="ECO:0000256" key="1">
    <source>
        <dbReference type="ARBA" id="ARBA00004202"/>
    </source>
</evidence>
<keyword evidence="7" id="KW-0812">Transmembrane</keyword>
<dbReference type="InterPro" id="IPR043148">
    <property type="entry name" value="TagF_C"/>
</dbReference>
<dbReference type="SUPFAM" id="SSF53756">
    <property type="entry name" value="UDP-Glycosyltransferase/glycogen phosphorylase"/>
    <property type="match status" value="1"/>
</dbReference>
<evidence type="ECO:0000256" key="5">
    <source>
        <dbReference type="ARBA" id="ARBA00022944"/>
    </source>
</evidence>
<comment type="similarity">
    <text evidence="2">Belongs to the CDP-glycerol glycerophosphotransferase family.</text>
</comment>
<proteinExistence type="inferred from homology"/>
<evidence type="ECO:0000256" key="3">
    <source>
        <dbReference type="ARBA" id="ARBA00022475"/>
    </source>
</evidence>
<dbReference type="RefSeq" id="WP_155175187.1">
    <property type="nucleotide sequence ID" value="NZ_WNAK01000002.1"/>
</dbReference>
<dbReference type="PANTHER" id="PTHR37316">
    <property type="entry name" value="TEICHOIC ACID GLYCEROL-PHOSPHATE PRIMASE"/>
    <property type="match status" value="1"/>
</dbReference>
<dbReference type="Gene3D" id="3.40.50.11820">
    <property type="match status" value="1"/>
</dbReference>
<dbReference type="InterPro" id="IPR007554">
    <property type="entry name" value="Glycerophosphate_synth"/>
</dbReference>
<gene>
    <name evidence="8" type="ORF">GMD30_01660</name>
</gene>
<dbReference type="Pfam" id="PF04464">
    <property type="entry name" value="Glyphos_transf"/>
    <property type="match status" value="1"/>
</dbReference>
<evidence type="ECO:0000313" key="8">
    <source>
        <dbReference type="EMBL" id="MTR80433.1"/>
    </source>
</evidence>
<keyword evidence="4 8" id="KW-0808">Transferase</keyword>
<organism evidence="8 9">
    <name type="scientific">Roseburia faecis</name>
    <dbReference type="NCBI Taxonomy" id="301302"/>
    <lineage>
        <taxon>Bacteria</taxon>
        <taxon>Bacillati</taxon>
        <taxon>Bacillota</taxon>
        <taxon>Clostridia</taxon>
        <taxon>Lachnospirales</taxon>
        <taxon>Lachnospiraceae</taxon>
        <taxon>Roseburia</taxon>
    </lineage>
</organism>
<feature type="transmembrane region" description="Helical" evidence="7">
    <location>
        <begin position="21"/>
        <end position="41"/>
    </location>
</feature>